<dbReference type="Proteomes" id="UP000027382">
    <property type="component" value="Segment"/>
</dbReference>
<reference evidence="5" key="1">
    <citation type="journal article" date="2014" name="Virology">
        <title>The odd one out: Bacillus ACT bacteriophage CP-51 exhibits unusual properties compared to related Spounavirinae W.Ph. and Bastille.</title>
        <authorList>
            <person name="Klumpp J."/>
            <person name="Schmuki M."/>
            <person name="Sozhamannan S."/>
            <person name="Beyer W."/>
            <person name="Fouts D.E."/>
            <person name="Bernbach V."/>
            <person name="Calendar R."/>
            <person name="Loessner M.J."/>
        </authorList>
    </citation>
    <scope>NUCLEOTIDE SEQUENCE [LARGE SCALE GENOMIC DNA]</scope>
</reference>
<evidence type="ECO:0000256" key="3">
    <source>
        <dbReference type="ARBA" id="ARBA00022679"/>
    </source>
</evidence>
<dbReference type="PANTHER" id="PTHR11548:SF1">
    <property type="entry name" value="THYMIDYLATE SYNTHASE 1"/>
    <property type="match status" value="1"/>
</dbReference>
<dbReference type="InterPro" id="IPR045097">
    <property type="entry name" value="Thymidate_synth/dCMP_Mease"/>
</dbReference>
<evidence type="ECO:0000313" key="6">
    <source>
        <dbReference type="Proteomes" id="UP000027382"/>
    </source>
</evidence>
<dbReference type="EMBL" id="KF554508">
    <property type="protein sequence ID" value="AID50521.1"/>
    <property type="molecule type" value="Genomic_DNA"/>
</dbReference>
<dbReference type="KEGG" id="vg:22277029"/>
<evidence type="ECO:0000313" key="5">
    <source>
        <dbReference type="EMBL" id="AID50521.1"/>
    </source>
</evidence>
<name>A0A068EU49_9CAUD</name>
<dbReference type="GO" id="GO:0032259">
    <property type="term" value="P:methylation"/>
    <property type="evidence" value="ECO:0007669"/>
    <property type="project" value="UniProtKB-KW"/>
</dbReference>
<dbReference type="RefSeq" id="YP_009099130.1">
    <property type="nucleotide sequence ID" value="NC_025423.1"/>
</dbReference>
<comment type="similarity">
    <text evidence="1">Belongs to the thymidylate synthase family.</text>
</comment>
<dbReference type="GO" id="GO:0004799">
    <property type="term" value="F:thymidylate synthase activity"/>
    <property type="evidence" value="ECO:0007669"/>
    <property type="project" value="TreeGrafter"/>
</dbReference>
<dbReference type="GeneID" id="22277029"/>
<keyword evidence="3" id="KW-0808">Transferase</keyword>
<sequence length="407" mass="47066">MSLGAFIKRTQPKEEFNMAEIFTGNNPSQMYMDALFTLCLEGDVVKPRGKAVKEIRPVILEFTEPTNRLTFLLGRVVNPFFQLAESTAWIMGGRSDVAWLLDYNASMEQFSDDGVYFNAPYGERLRHWNKSDANGFIMNPFDQLYDVYEKLKADPDTRQAVAVIYNPIFDHARNETKDRPCNLLLTFKIRKGKLDLTVMNRSNDLHWGTFGANLCQFATVQEAMASWLGIPVGTYNQITDSLHIYLDDYGAKETDKVLNAYGLTSTTLVGRDVPQVQQFTFFNEPRMSSDFDSFHDHLDEFFTDINPRFDDPTSYAGEWYVDVINHINSIPDDYLRMTFSAMFAYRAHKEGRSWHIVCAALDNMPTCSWKLSCLRFLYPKYKDLTDFKALYEGWDYDMVQYIERTNG</sequence>
<dbReference type="Gene3D" id="3.30.572.10">
    <property type="entry name" value="Thymidylate synthase/dCMP hydroxymethylase domain"/>
    <property type="match status" value="1"/>
</dbReference>
<accession>A0A068EU49</accession>
<evidence type="ECO:0000259" key="4">
    <source>
        <dbReference type="Pfam" id="PF00303"/>
    </source>
</evidence>
<proteinExistence type="inferred from homology"/>
<protein>
    <submittedName>
        <fullName evidence="5">Putative replication protein</fullName>
    </submittedName>
</protein>
<keyword evidence="2" id="KW-0489">Methyltransferase</keyword>
<evidence type="ECO:0000256" key="2">
    <source>
        <dbReference type="ARBA" id="ARBA00022603"/>
    </source>
</evidence>
<dbReference type="InterPro" id="IPR023451">
    <property type="entry name" value="Thymidate_synth/dCMP_Mease_dom"/>
</dbReference>
<dbReference type="PANTHER" id="PTHR11548">
    <property type="entry name" value="THYMIDYLATE SYNTHASE 1"/>
    <property type="match status" value="1"/>
</dbReference>
<dbReference type="OrthoDB" id="8077at10239"/>
<keyword evidence="6" id="KW-1185">Reference proteome</keyword>
<organism evidence="5 6">
    <name type="scientific">Bacillus phage CP-51</name>
    <dbReference type="NCBI Taxonomy" id="1391188"/>
    <lineage>
        <taxon>Viruses</taxon>
        <taxon>Duplodnaviria</taxon>
        <taxon>Heunggongvirae</taxon>
        <taxon>Uroviricota</taxon>
        <taxon>Caudoviricetes</taxon>
        <taxon>Herelleviridae</taxon>
        <taxon>Spounavirinae</taxon>
        <taxon>Siminovitchvirus</taxon>
        <taxon>Siminovitchvirus CP51</taxon>
    </lineage>
</organism>
<evidence type="ECO:0000256" key="1">
    <source>
        <dbReference type="ARBA" id="ARBA00009972"/>
    </source>
</evidence>
<feature type="domain" description="Thymidylate synthase/dCMP hydroxymethylase" evidence="4">
    <location>
        <begin position="85"/>
        <end position="250"/>
    </location>
</feature>
<dbReference type="SUPFAM" id="SSF55831">
    <property type="entry name" value="Thymidylate synthase/dCMP hydroxymethylase"/>
    <property type="match status" value="1"/>
</dbReference>
<dbReference type="Pfam" id="PF00303">
    <property type="entry name" value="Thymidylat_synt"/>
    <property type="match status" value="1"/>
</dbReference>
<dbReference type="GO" id="GO:0006231">
    <property type="term" value="P:dTMP biosynthetic process"/>
    <property type="evidence" value="ECO:0007669"/>
    <property type="project" value="TreeGrafter"/>
</dbReference>
<dbReference type="InterPro" id="IPR036926">
    <property type="entry name" value="Thymidate_synth/dCMP_Mease_sf"/>
</dbReference>